<organism evidence="1 2">
    <name type="scientific">Rhodococcus antarcticus</name>
    <dbReference type="NCBI Taxonomy" id="2987751"/>
    <lineage>
        <taxon>Bacteria</taxon>
        <taxon>Bacillati</taxon>
        <taxon>Actinomycetota</taxon>
        <taxon>Actinomycetes</taxon>
        <taxon>Mycobacteriales</taxon>
        <taxon>Nocardiaceae</taxon>
        <taxon>Rhodococcus</taxon>
    </lineage>
</organism>
<dbReference type="EMBL" id="CP110615">
    <property type="protein sequence ID" value="UZJ23665.1"/>
    <property type="molecule type" value="Genomic_DNA"/>
</dbReference>
<evidence type="ECO:0000313" key="2">
    <source>
        <dbReference type="Proteomes" id="UP001164965"/>
    </source>
</evidence>
<evidence type="ECO:0000313" key="1">
    <source>
        <dbReference type="EMBL" id="UZJ23665.1"/>
    </source>
</evidence>
<keyword evidence="2" id="KW-1185">Reference proteome</keyword>
<name>A0ABY6NW96_9NOCA</name>
<sequence>MSASPWTYYRGAAAVAAADLGSRPDTGLTVQLCGDAHILNFGLWATPERNLSFDLRDFDETLPGPFEWDVSRLVASIAVLARDAGLKQAVADRAVAACLGSYRMRMAGYSTAKQLDIWYDKITVDNLIGAFNTADQKRASSLIARTATKKTSAGAAKKLTERVDGEWRITDEPPIRTHLEHFAAESVYRAYRDSLDEDRRHLLDRFTAVDGVQHIVGVGSVGMRVYLILLNGRHDNDPLFLQIKQAGPSVYEPFCGASLHPNHGQRVVTGQRLIQSATDIFVGWTTALGHDFYVRQFRDMKVIADAEILAPRLAEFATACGGALARSHARSGDPIAINAYIGKGRKFDEALGHFAVAYADQTAVDHQQLVDAVRSGAIPSTPGW</sequence>
<dbReference type="Proteomes" id="UP001164965">
    <property type="component" value="Chromosome"/>
</dbReference>
<dbReference type="PANTHER" id="PTHR39441">
    <property type="entry name" value="DUF2252 DOMAIN-CONTAINING PROTEIN"/>
    <property type="match status" value="1"/>
</dbReference>
<dbReference type="PANTHER" id="PTHR39441:SF1">
    <property type="entry name" value="DUF2252 DOMAIN-CONTAINING PROTEIN"/>
    <property type="match status" value="1"/>
</dbReference>
<dbReference type="RefSeq" id="WP_265381773.1">
    <property type="nucleotide sequence ID" value="NZ_CP110615.1"/>
</dbReference>
<dbReference type="InterPro" id="IPR018721">
    <property type="entry name" value="DUF2252"/>
</dbReference>
<proteinExistence type="predicted"/>
<protein>
    <submittedName>
        <fullName evidence="1">DUF2252 domain-containing protein</fullName>
    </submittedName>
</protein>
<gene>
    <name evidence="1" type="ORF">RHODO2019_10625</name>
</gene>
<accession>A0ABY6NW96</accession>
<dbReference type="Pfam" id="PF10009">
    <property type="entry name" value="DUF2252"/>
    <property type="match status" value="1"/>
</dbReference>
<reference evidence="1" key="1">
    <citation type="submission" date="2022-10" db="EMBL/GenBank/DDBJ databases">
        <title>Rhodococcus sp.75.</title>
        <authorList>
            <person name="Sun M."/>
        </authorList>
    </citation>
    <scope>NUCLEOTIDE SEQUENCE</scope>
    <source>
        <strain evidence="1">75</strain>
    </source>
</reference>